<proteinExistence type="predicted"/>
<dbReference type="PANTHER" id="PTHR32063">
    <property type="match status" value="1"/>
</dbReference>
<dbReference type="SUPFAM" id="SSF82693">
    <property type="entry name" value="Multidrug efflux transporter AcrB pore domain, PN1, PN2, PC1 and PC2 subdomains"/>
    <property type="match status" value="1"/>
</dbReference>
<dbReference type="PANTHER" id="PTHR32063:SF24">
    <property type="entry name" value="CATION EFFLUX SYSTEM (ACRB_ACRD_ACRF FAMILY)"/>
    <property type="match status" value="1"/>
</dbReference>
<dbReference type="GO" id="GO:0042910">
    <property type="term" value="F:xenobiotic transmembrane transporter activity"/>
    <property type="evidence" value="ECO:0007669"/>
    <property type="project" value="TreeGrafter"/>
</dbReference>
<dbReference type="EMBL" id="AUZX01014273">
    <property type="protein sequence ID" value="EQD32717.1"/>
    <property type="molecule type" value="Genomic_DNA"/>
</dbReference>
<feature type="non-terminal residue" evidence="1">
    <location>
        <position position="136"/>
    </location>
</feature>
<dbReference type="Gene3D" id="3.30.70.1430">
    <property type="entry name" value="Multidrug efflux transporter AcrB pore domain"/>
    <property type="match status" value="1"/>
</dbReference>
<dbReference type="Gene3D" id="1.20.1640.10">
    <property type="entry name" value="Multidrug efflux transporter AcrB transmembrane domain"/>
    <property type="match status" value="1"/>
</dbReference>
<dbReference type="AlphaFoldDB" id="T0YLE3"/>
<name>T0YLE3_9ZZZZ</name>
<dbReference type="InterPro" id="IPR001036">
    <property type="entry name" value="Acrflvin-R"/>
</dbReference>
<gene>
    <name evidence="1" type="ORF">B1A_19346</name>
</gene>
<comment type="caution">
    <text evidence="1">The sequence shown here is derived from an EMBL/GenBank/DDBJ whole genome shotgun (WGS) entry which is preliminary data.</text>
</comment>
<protein>
    <submittedName>
        <fullName evidence="1">Acriflavin resistance protein</fullName>
    </submittedName>
</protein>
<organism evidence="1">
    <name type="scientific">mine drainage metagenome</name>
    <dbReference type="NCBI Taxonomy" id="410659"/>
    <lineage>
        <taxon>unclassified sequences</taxon>
        <taxon>metagenomes</taxon>
        <taxon>ecological metagenomes</taxon>
    </lineage>
</organism>
<evidence type="ECO:0000313" key="1">
    <source>
        <dbReference type="EMBL" id="EQD32717.1"/>
    </source>
</evidence>
<reference evidence="1" key="1">
    <citation type="submission" date="2013-08" db="EMBL/GenBank/DDBJ databases">
        <authorList>
            <person name="Mendez C."/>
            <person name="Richter M."/>
            <person name="Ferrer M."/>
            <person name="Sanchez J."/>
        </authorList>
    </citation>
    <scope>NUCLEOTIDE SEQUENCE</scope>
</reference>
<reference evidence="1" key="2">
    <citation type="journal article" date="2014" name="ISME J.">
        <title>Microbial stratification in low pH oxic and suboxic macroscopic growths along an acid mine drainage.</title>
        <authorList>
            <person name="Mendez-Garcia C."/>
            <person name="Mesa V."/>
            <person name="Sprenger R.R."/>
            <person name="Richter M."/>
            <person name="Diez M.S."/>
            <person name="Solano J."/>
            <person name="Bargiela R."/>
            <person name="Golyshina O.V."/>
            <person name="Manteca A."/>
            <person name="Ramos J.L."/>
            <person name="Gallego J.R."/>
            <person name="Llorente I."/>
            <person name="Martins Dos Santos V.A."/>
            <person name="Jensen O.N."/>
            <person name="Pelaez A.I."/>
            <person name="Sanchez J."/>
            <person name="Ferrer M."/>
        </authorList>
    </citation>
    <scope>NUCLEOTIDE SEQUENCE</scope>
</reference>
<dbReference type="Pfam" id="PF00873">
    <property type="entry name" value="ACR_tran"/>
    <property type="match status" value="1"/>
</dbReference>
<dbReference type="GO" id="GO:0005886">
    <property type="term" value="C:plasma membrane"/>
    <property type="evidence" value="ECO:0007669"/>
    <property type="project" value="TreeGrafter"/>
</dbReference>
<sequence length="136" mass="14727">MSAAPSRLGRFTTRHALAITFIAAVLCLAGVFAALRMPSSVFPVTAFPRIVVGVSNGIMPPDQMMATITRPIEESLKSIPEERSVLSTTTRGSAIINVEFPWGTDMHRAELYVLGRIAEIRSELPTGTTTDVRRVG</sequence>
<accession>T0YLE3</accession>